<comment type="caution">
    <text evidence="1">The sequence shown here is derived from an EMBL/GenBank/DDBJ whole genome shotgun (WGS) entry which is preliminary data.</text>
</comment>
<dbReference type="Proteomes" id="UP000265520">
    <property type="component" value="Unassembled WGS sequence"/>
</dbReference>
<proteinExistence type="predicted"/>
<evidence type="ECO:0000313" key="2">
    <source>
        <dbReference type="Proteomes" id="UP000265520"/>
    </source>
</evidence>
<dbReference type="EMBL" id="LXQA010718197">
    <property type="protein sequence ID" value="MCI67505.1"/>
    <property type="molecule type" value="Genomic_DNA"/>
</dbReference>
<reference evidence="1 2" key="1">
    <citation type="journal article" date="2018" name="Front. Plant Sci.">
        <title>Red Clover (Trifolium pratense) and Zigzag Clover (T. medium) - A Picture of Genomic Similarities and Differences.</title>
        <authorList>
            <person name="Dluhosova J."/>
            <person name="Istvanek J."/>
            <person name="Nedelnik J."/>
            <person name="Repkova J."/>
        </authorList>
    </citation>
    <scope>NUCLEOTIDE SEQUENCE [LARGE SCALE GENOMIC DNA]</scope>
    <source>
        <strain evidence="2">cv. 10/8</strain>
        <tissue evidence="1">Leaf</tissue>
    </source>
</reference>
<dbReference type="AlphaFoldDB" id="A0A392U6X7"/>
<keyword evidence="2" id="KW-1185">Reference proteome</keyword>
<organism evidence="1 2">
    <name type="scientific">Trifolium medium</name>
    <dbReference type="NCBI Taxonomy" id="97028"/>
    <lineage>
        <taxon>Eukaryota</taxon>
        <taxon>Viridiplantae</taxon>
        <taxon>Streptophyta</taxon>
        <taxon>Embryophyta</taxon>
        <taxon>Tracheophyta</taxon>
        <taxon>Spermatophyta</taxon>
        <taxon>Magnoliopsida</taxon>
        <taxon>eudicotyledons</taxon>
        <taxon>Gunneridae</taxon>
        <taxon>Pentapetalae</taxon>
        <taxon>rosids</taxon>
        <taxon>fabids</taxon>
        <taxon>Fabales</taxon>
        <taxon>Fabaceae</taxon>
        <taxon>Papilionoideae</taxon>
        <taxon>50 kb inversion clade</taxon>
        <taxon>NPAAA clade</taxon>
        <taxon>Hologalegina</taxon>
        <taxon>IRL clade</taxon>
        <taxon>Trifolieae</taxon>
        <taxon>Trifolium</taxon>
    </lineage>
</organism>
<name>A0A392U6X7_9FABA</name>
<evidence type="ECO:0000313" key="1">
    <source>
        <dbReference type="EMBL" id="MCI67505.1"/>
    </source>
</evidence>
<accession>A0A392U6X7</accession>
<protein>
    <submittedName>
        <fullName evidence="1">Uncharacterized protein</fullName>
    </submittedName>
</protein>
<sequence>MATSGFTSLPIAVANDRTVALPTTGTTND</sequence>